<dbReference type="RefSeq" id="WP_128563093.1">
    <property type="nucleotide sequence ID" value="NZ_BPQH01000003.1"/>
</dbReference>
<reference evidence="1" key="2">
    <citation type="submission" date="2021-08" db="EMBL/GenBank/DDBJ databases">
        <authorList>
            <person name="Tani A."/>
            <person name="Ola A."/>
            <person name="Ogura Y."/>
            <person name="Katsura K."/>
            <person name="Hayashi T."/>
        </authorList>
    </citation>
    <scope>NUCLEOTIDE SEQUENCE</scope>
    <source>
        <strain evidence="1">KCTC 52305</strain>
    </source>
</reference>
<name>A0ABQ4QT02_9HYPH</name>
<protein>
    <submittedName>
        <fullName evidence="1">Uncharacterized protein</fullName>
    </submittedName>
</protein>
<dbReference type="Proteomes" id="UP001055167">
    <property type="component" value="Unassembled WGS sequence"/>
</dbReference>
<evidence type="ECO:0000313" key="1">
    <source>
        <dbReference type="EMBL" id="GJD48438.1"/>
    </source>
</evidence>
<reference evidence="1" key="1">
    <citation type="journal article" date="2021" name="Front. Microbiol.">
        <title>Comprehensive Comparative Genomics and Phenotyping of Methylobacterium Species.</title>
        <authorList>
            <person name="Alessa O."/>
            <person name="Ogura Y."/>
            <person name="Fujitani Y."/>
            <person name="Takami H."/>
            <person name="Hayashi T."/>
            <person name="Sahin N."/>
            <person name="Tani A."/>
        </authorList>
    </citation>
    <scope>NUCLEOTIDE SEQUENCE</scope>
    <source>
        <strain evidence="1">KCTC 52305</strain>
    </source>
</reference>
<organism evidence="1 2">
    <name type="scientific">Methylobacterium crusticola</name>
    <dbReference type="NCBI Taxonomy" id="1697972"/>
    <lineage>
        <taxon>Bacteria</taxon>
        <taxon>Pseudomonadati</taxon>
        <taxon>Pseudomonadota</taxon>
        <taxon>Alphaproteobacteria</taxon>
        <taxon>Hyphomicrobiales</taxon>
        <taxon>Methylobacteriaceae</taxon>
        <taxon>Methylobacterium</taxon>
    </lineage>
</organism>
<evidence type="ECO:0000313" key="2">
    <source>
        <dbReference type="Proteomes" id="UP001055167"/>
    </source>
</evidence>
<accession>A0ABQ4QT02</accession>
<sequence length="102" mass="11369">MAVTGRFNFRKTLTGRLVLQVEMERRSWWPFARAASPGHVWRDATLKDLAAVELQPLLNLRRNPGYMPRSPVIFMMNPGPKGEAPSAEVVELATHRAAGQSG</sequence>
<comment type="caution">
    <text evidence="1">The sequence shown here is derived from an EMBL/GenBank/DDBJ whole genome shotgun (WGS) entry which is preliminary data.</text>
</comment>
<dbReference type="EMBL" id="BPQH01000003">
    <property type="protein sequence ID" value="GJD48438.1"/>
    <property type="molecule type" value="Genomic_DNA"/>
</dbReference>
<keyword evidence="2" id="KW-1185">Reference proteome</keyword>
<gene>
    <name evidence="1" type="ORF">OPKNFCMD_1157</name>
</gene>
<proteinExistence type="predicted"/>